<dbReference type="NCBIfam" id="NF008380">
    <property type="entry name" value="PRK11175.1"/>
    <property type="match status" value="1"/>
</dbReference>
<reference evidence="7 8" key="1">
    <citation type="submission" date="2018-06" db="EMBL/GenBank/DDBJ databases">
        <authorList>
            <consortium name="Pathogen Informatics"/>
            <person name="Doyle S."/>
        </authorList>
    </citation>
    <scope>NUCLEOTIDE SEQUENCE [LARGE SCALE GENOMIC DNA]</scope>
    <source>
        <strain evidence="7 8">NCTC9149</strain>
    </source>
</reference>
<feature type="domain" description="UspA" evidence="6">
    <location>
        <begin position="37"/>
        <end position="163"/>
    </location>
</feature>
<keyword evidence="3" id="KW-0963">Cytoplasm</keyword>
<dbReference type="GO" id="GO:0005737">
    <property type="term" value="C:cytoplasm"/>
    <property type="evidence" value="ECO:0007669"/>
    <property type="project" value="UniProtKB-SubCell"/>
</dbReference>
<comment type="caution">
    <text evidence="7">The sequence shown here is derived from an EMBL/GenBank/DDBJ whole genome shotgun (WGS) entry which is preliminary data.</text>
</comment>
<dbReference type="AlphaFoldDB" id="A0A7H4P2T8"/>
<dbReference type="PANTHER" id="PTHR47892">
    <property type="entry name" value="UNIVERSAL STRESS PROTEIN E"/>
    <property type="match status" value="1"/>
</dbReference>
<evidence type="ECO:0000256" key="5">
    <source>
        <dbReference type="ARBA" id="ARBA00040919"/>
    </source>
</evidence>
<protein>
    <recommendedName>
        <fullName evidence="5">Universal stress protein E</fullName>
    </recommendedName>
</protein>
<accession>A0A7H4P2T8</accession>
<evidence type="ECO:0000256" key="2">
    <source>
        <dbReference type="ARBA" id="ARBA00008791"/>
    </source>
</evidence>
<evidence type="ECO:0000313" key="7">
    <source>
        <dbReference type="EMBL" id="STW06753.1"/>
    </source>
</evidence>
<organism evidence="7 8">
    <name type="scientific">Klebsiella grimontii</name>
    <dbReference type="NCBI Taxonomy" id="2058152"/>
    <lineage>
        <taxon>Bacteria</taxon>
        <taxon>Pseudomonadati</taxon>
        <taxon>Pseudomonadota</taxon>
        <taxon>Gammaproteobacteria</taxon>
        <taxon>Enterobacterales</taxon>
        <taxon>Enterobacteriaceae</taxon>
        <taxon>Klebsiella/Raoultella group</taxon>
        <taxon>Klebsiella</taxon>
    </lineage>
</organism>
<proteinExistence type="inferred from homology"/>
<evidence type="ECO:0000259" key="6">
    <source>
        <dbReference type="Pfam" id="PF00582"/>
    </source>
</evidence>
<dbReference type="PANTHER" id="PTHR47892:SF1">
    <property type="entry name" value="UNIVERSAL STRESS PROTEIN E"/>
    <property type="match status" value="1"/>
</dbReference>
<evidence type="ECO:0000256" key="4">
    <source>
        <dbReference type="ARBA" id="ARBA00037131"/>
    </source>
</evidence>
<comment type="subcellular location">
    <subcellularLocation>
        <location evidence="1">Cytoplasm</location>
    </subcellularLocation>
</comment>
<dbReference type="Gene3D" id="3.40.50.12370">
    <property type="match status" value="1"/>
</dbReference>
<comment type="function">
    <text evidence="4">Required for resistance to DNA-damaging agents.</text>
</comment>
<name>A0A7H4P2T8_9ENTR</name>
<evidence type="ECO:0000256" key="3">
    <source>
        <dbReference type="ARBA" id="ARBA00022490"/>
    </source>
</evidence>
<comment type="similarity">
    <text evidence="2">Belongs to the universal stress protein A family.</text>
</comment>
<gene>
    <name evidence="7" type="primary">uspE_1</name>
    <name evidence="7" type="ORF">NCTC9149_03178</name>
</gene>
<dbReference type="InterPro" id="IPR006016">
    <property type="entry name" value="UspA"/>
</dbReference>
<evidence type="ECO:0000313" key="8">
    <source>
        <dbReference type="Proteomes" id="UP000254571"/>
    </source>
</evidence>
<dbReference type="Pfam" id="PF00582">
    <property type="entry name" value="Usp"/>
    <property type="match status" value="1"/>
</dbReference>
<dbReference type="EMBL" id="UGMX01000002">
    <property type="protein sequence ID" value="STW06753.1"/>
    <property type="molecule type" value="Genomic_DNA"/>
</dbReference>
<dbReference type="Proteomes" id="UP000254571">
    <property type="component" value="Unassembled WGS sequence"/>
</dbReference>
<dbReference type="SUPFAM" id="SSF52402">
    <property type="entry name" value="Adenine nucleotide alpha hydrolases-like"/>
    <property type="match status" value="1"/>
</dbReference>
<evidence type="ECO:0000256" key="1">
    <source>
        <dbReference type="ARBA" id="ARBA00004496"/>
    </source>
</evidence>
<dbReference type="CDD" id="cd23660">
    <property type="entry name" value="USP-E_repeat2"/>
    <property type="match status" value="1"/>
</dbReference>
<sequence length="180" mass="19685">MPVPGMDGPKISRGRKGVKALVAVNLASEENYHNALNEKLVREAIELAEQVNHTEVHLVGAYPVTPINIAIELPDFDPSVYNDAIRGQHLLAMKALRQKFGIDEGRTHVEKGLPEEVIPDLSEHLQAGIVVLGTVGRTGLSAAFLGNTAEQVIDHLRCDLLALKPDQYQTPVELDDEEDD</sequence>